<dbReference type="PRINTS" id="PR00237">
    <property type="entry name" value="GPCRRHODOPSN"/>
</dbReference>
<keyword evidence="8 12" id="KW-0472">Membrane</keyword>
<comment type="similarity">
    <text evidence="11">Belongs to the G-protein coupled receptor 1 family.</text>
</comment>
<evidence type="ECO:0000256" key="8">
    <source>
        <dbReference type="ARBA" id="ARBA00023136"/>
    </source>
</evidence>
<keyword evidence="3 12" id="KW-0716">Sensory transduction</keyword>
<evidence type="ECO:0000256" key="10">
    <source>
        <dbReference type="ARBA" id="ARBA00023224"/>
    </source>
</evidence>
<dbReference type="PANTHER" id="PTHR26450">
    <property type="entry name" value="OLFACTORY RECEPTOR 56B1-RELATED"/>
    <property type="match status" value="1"/>
</dbReference>
<feature type="transmembrane region" description="Helical" evidence="12">
    <location>
        <begin position="100"/>
        <end position="121"/>
    </location>
</feature>
<dbReference type="InterPro" id="IPR000276">
    <property type="entry name" value="GPCR_Rhodpsn"/>
</dbReference>
<evidence type="ECO:0000313" key="15">
    <source>
        <dbReference type="Proteomes" id="UP000011080"/>
    </source>
</evidence>
<protein>
    <recommendedName>
        <fullName evidence="12">Olfactory receptor</fullName>
    </recommendedName>
</protein>
<dbReference type="InterPro" id="IPR050402">
    <property type="entry name" value="OR51/52/56-like"/>
</dbReference>
<evidence type="ECO:0000256" key="6">
    <source>
        <dbReference type="ARBA" id="ARBA00022989"/>
    </source>
</evidence>
<dbReference type="Pfam" id="PF13853">
    <property type="entry name" value="7tm_4"/>
    <property type="match status" value="1"/>
</dbReference>
<keyword evidence="6 12" id="KW-1133">Transmembrane helix</keyword>
<dbReference type="GO" id="GO:0005886">
    <property type="term" value="C:plasma membrane"/>
    <property type="evidence" value="ECO:0007669"/>
    <property type="project" value="UniProtKB-SubCell"/>
</dbReference>
<keyword evidence="4 11" id="KW-0812">Transmembrane</keyword>
<dbReference type="GO" id="GO:0004930">
    <property type="term" value="F:G protein-coupled receptor activity"/>
    <property type="evidence" value="ECO:0007669"/>
    <property type="project" value="UniProtKB-KW"/>
</dbReference>
<dbReference type="PROSITE" id="PS00237">
    <property type="entry name" value="G_PROTEIN_RECEP_F1_1"/>
    <property type="match status" value="1"/>
</dbReference>
<sequence length="329" mass="37197">VLLSNLTQFSPMLYLTGFPGLETIEHWIFIFFFLMYLVAISGNCFILIIIKTNPHLHTPMYYLLSFLAFTDLGLSVSTLPTTVGIFWFKSHGIYFGACQIQMFCIHSFSFMESSVLLVMSFDRFVAIRYPLRYMVIITGQRPILVLVGVVLGLQITAITAAPSLHLLKFDYCHCGSLSYAYCLHQDMIHLTGSDTLRQDMIHLTGSNTHFNRLYGLCIIMLAVGSDVLFILLSYIIILHTVLAIASTGERLKAFNICFSHLLAVLCFYVPMLGLSIIHRFGSHTSPLLHVLMGTVSVLFPPLMNPIIYSIKTQQILRATFKVLYLEKIQ</sequence>
<proteinExistence type="inferred from homology"/>
<comment type="subcellular location">
    <subcellularLocation>
        <location evidence="12">Cell membrane</location>
        <topology evidence="12">Multi-pass membrane protein</topology>
    </subcellularLocation>
    <subcellularLocation>
        <location evidence="2">Membrane</location>
        <topology evidence="2">Multi-pass membrane protein</topology>
    </subcellularLocation>
</comment>
<evidence type="ECO:0000256" key="2">
    <source>
        <dbReference type="ARBA" id="ARBA00004141"/>
    </source>
</evidence>
<organism evidence="14 15">
    <name type="scientific">Bos mutus</name>
    <name type="common">wild yak</name>
    <dbReference type="NCBI Taxonomy" id="72004"/>
    <lineage>
        <taxon>Eukaryota</taxon>
        <taxon>Metazoa</taxon>
        <taxon>Chordata</taxon>
        <taxon>Craniata</taxon>
        <taxon>Vertebrata</taxon>
        <taxon>Euteleostomi</taxon>
        <taxon>Mammalia</taxon>
        <taxon>Eutheria</taxon>
        <taxon>Laurasiatheria</taxon>
        <taxon>Artiodactyla</taxon>
        <taxon>Ruminantia</taxon>
        <taxon>Pecora</taxon>
        <taxon>Bovidae</taxon>
        <taxon>Bovinae</taxon>
        <taxon>Bos</taxon>
    </lineage>
</organism>
<name>L8I0R3_9CETA</name>
<gene>
    <name evidence="14" type="ORF">M91_12777</name>
</gene>
<dbReference type="InterPro" id="IPR000725">
    <property type="entry name" value="Olfact_rcpt"/>
</dbReference>
<dbReference type="GO" id="GO:0071396">
    <property type="term" value="P:cellular response to lipid"/>
    <property type="evidence" value="ECO:0007669"/>
    <property type="project" value="UniProtKB-ARBA"/>
</dbReference>
<evidence type="ECO:0000313" key="14">
    <source>
        <dbReference type="EMBL" id="ELR48882.1"/>
    </source>
</evidence>
<keyword evidence="7 11" id="KW-0297">G-protein coupled receptor</keyword>
<dbReference type="CDD" id="cd15222">
    <property type="entry name" value="7tmA_OR51-like"/>
    <property type="match status" value="1"/>
</dbReference>
<keyword evidence="9 11" id="KW-0675">Receptor</keyword>
<dbReference type="InterPro" id="IPR017452">
    <property type="entry name" value="GPCR_Rhodpsn_7TM"/>
</dbReference>
<evidence type="ECO:0000256" key="1">
    <source>
        <dbReference type="ARBA" id="ARBA00003929"/>
    </source>
</evidence>
<feature type="domain" description="G-protein coupled receptors family 1 profile" evidence="13">
    <location>
        <begin position="42"/>
        <end position="308"/>
    </location>
</feature>
<reference evidence="14 15" key="1">
    <citation type="journal article" date="2012" name="Nat. Genet.">
        <title>The yak genome and adaptation to life at high altitude.</title>
        <authorList>
            <person name="Qiu Q."/>
            <person name="Zhang G."/>
            <person name="Ma T."/>
            <person name="Qian W."/>
            <person name="Wang J."/>
            <person name="Ye Z."/>
            <person name="Cao C."/>
            <person name="Hu Q."/>
            <person name="Kim J."/>
            <person name="Larkin D.M."/>
            <person name="Auvil L."/>
            <person name="Capitanu B."/>
            <person name="Ma J."/>
            <person name="Lewin H.A."/>
            <person name="Qian X."/>
            <person name="Lang Y."/>
            <person name="Zhou R."/>
            <person name="Wang L."/>
            <person name="Wang K."/>
            <person name="Xia J."/>
            <person name="Liao S."/>
            <person name="Pan S."/>
            <person name="Lu X."/>
            <person name="Hou H."/>
            <person name="Wang Y."/>
            <person name="Zang X."/>
            <person name="Yin Y."/>
            <person name="Ma H."/>
            <person name="Zhang J."/>
            <person name="Wang Z."/>
            <person name="Zhang Y."/>
            <person name="Zhang D."/>
            <person name="Yonezawa T."/>
            <person name="Hasegawa M."/>
            <person name="Zhong Y."/>
            <person name="Liu W."/>
            <person name="Zhang Y."/>
            <person name="Huang Z."/>
            <person name="Zhang S."/>
            <person name="Long R."/>
            <person name="Yang H."/>
            <person name="Wang J."/>
            <person name="Lenstra J.A."/>
            <person name="Cooper D.N."/>
            <person name="Wu Y."/>
            <person name="Wang J."/>
            <person name="Shi P."/>
            <person name="Wang J."/>
            <person name="Liu J."/>
        </authorList>
    </citation>
    <scope>NUCLEOTIDE SEQUENCE [LARGE SCALE GENOMIC DNA]</scope>
    <source>
        <strain evidence="15">yakQH1</strain>
    </source>
</reference>
<evidence type="ECO:0000256" key="12">
    <source>
        <dbReference type="RuleBase" id="RU363047"/>
    </source>
</evidence>
<feature type="transmembrane region" description="Helical" evidence="12">
    <location>
        <begin position="257"/>
        <end position="281"/>
    </location>
</feature>
<feature type="transmembrane region" description="Helical" evidence="12">
    <location>
        <begin position="27"/>
        <end position="50"/>
    </location>
</feature>
<dbReference type="Proteomes" id="UP000011080">
    <property type="component" value="Unassembled WGS sequence"/>
</dbReference>
<keyword evidence="12" id="KW-1003">Cell membrane</keyword>
<keyword evidence="5 12" id="KW-0552">Olfaction</keyword>
<evidence type="ECO:0000256" key="4">
    <source>
        <dbReference type="ARBA" id="ARBA00022692"/>
    </source>
</evidence>
<dbReference type="EMBL" id="JH882586">
    <property type="protein sequence ID" value="ELR48882.1"/>
    <property type="molecule type" value="Genomic_DNA"/>
</dbReference>
<feature type="non-terminal residue" evidence="14">
    <location>
        <position position="1"/>
    </location>
</feature>
<dbReference type="GO" id="GO:0004984">
    <property type="term" value="F:olfactory receptor activity"/>
    <property type="evidence" value="ECO:0007669"/>
    <property type="project" value="InterPro"/>
</dbReference>
<comment type="function">
    <text evidence="1">Putative odorant or sperm cell receptor.</text>
</comment>
<evidence type="ECO:0000256" key="3">
    <source>
        <dbReference type="ARBA" id="ARBA00022606"/>
    </source>
</evidence>
<dbReference type="PRINTS" id="PR00245">
    <property type="entry name" value="OLFACTORYR"/>
</dbReference>
<dbReference type="PANTHER" id="PTHR26450:SF44">
    <property type="entry name" value="OLFACTORY RECEPTOR 51M1"/>
    <property type="match status" value="1"/>
</dbReference>
<dbReference type="Gene3D" id="1.20.1070.10">
    <property type="entry name" value="Rhodopsin 7-helix transmembrane proteins"/>
    <property type="match status" value="1"/>
</dbReference>
<keyword evidence="10 11" id="KW-0807">Transducer</keyword>
<evidence type="ECO:0000256" key="9">
    <source>
        <dbReference type="ARBA" id="ARBA00023170"/>
    </source>
</evidence>
<dbReference type="AlphaFoldDB" id="L8I0R3"/>
<dbReference type="FunFam" id="1.20.1070.10:FF:000002">
    <property type="entry name" value="Olfactory receptor"/>
    <property type="match status" value="1"/>
</dbReference>
<dbReference type="PROSITE" id="PS50262">
    <property type="entry name" value="G_PROTEIN_RECEP_F1_2"/>
    <property type="match status" value="1"/>
</dbReference>
<evidence type="ECO:0000259" key="13">
    <source>
        <dbReference type="PROSITE" id="PS50262"/>
    </source>
</evidence>
<feature type="transmembrane region" description="Helical" evidence="12">
    <location>
        <begin position="142"/>
        <end position="161"/>
    </location>
</feature>
<dbReference type="SUPFAM" id="SSF81321">
    <property type="entry name" value="Family A G protein-coupled receptor-like"/>
    <property type="match status" value="1"/>
</dbReference>
<evidence type="ECO:0000256" key="7">
    <source>
        <dbReference type="ARBA" id="ARBA00023040"/>
    </source>
</evidence>
<feature type="transmembrane region" description="Helical" evidence="12">
    <location>
        <begin position="287"/>
        <end position="307"/>
    </location>
</feature>
<evidence type="ECO:0000256" key="11">
    <source>
        <dbReference type="RuleBase" id="RU000688"/>
    </source>
</evidence>
<feature type="transmembrane region" description="Helical" evidence="12">
    <location>
        <begin position="213"/>
        <end position="245"/>
    </location>
</feature>
<feature type="transmembrane region" description="Helical" evidence="12">
    <location>
        <begin position="62"/>
        <end position="88"/>
    </location>
</feature>
<evidence type="ECO:0000256" key="5">
    <source>
        <dbReference type="ARBA" id="ARBA00022725"/>
    </source>
</evidence>
<accession>L8I0R3</accession>